<dbReference type="Proteomes" id="UP000178129">
    <property type="component" value="Unassembled WGS sequence"/>
</dbReference>
<feature type="coiled-coil region" evidence="1">
    <location>
        <begin position="1155"/>
        <end position="1182"/>
    </location>
</feature>
<accession>A0A1E1L533</accession>
<evidence type="ECO:0000313" key="4">
    <source>
        <dbReference type="EMBL" id="CZT05513.1"/>
    </source>
</evidence>
<dbReference type="InterPro" id="IPR058210">
    <property type="entry name" value="SACS/Nov_dom"/>
</dbReference>
<dbReference type="PANTHER" id="PTHR47839">
    <property type="entry name" value="DOMAIN PROTEIN, PUTATIVE (AFU_ORTHOLOGUE AFUA_6G04830)-RELATED"/>
    <property type="match status" value="1"/>
</dbReference>
<feature type="compositionally biased region" description="Acidic residues" evidence="2">
    <location>
        <begin position="1210"/>
        <end position="1219"/>
    </location>
</feature>
<evidence type="ECO:0000256" key="2">
    <source>
        <dbReference type="SAM" id="MobiDB-lite"/>
    </source>
</evidence>
<evidence type="ECO:0000256" key="1">
    <source>
        <dbReference type="SAM" id="Coils"/>
    </source>
</evidence>
<dbReference type="InParanoid" id="A0A1E1L533"/>
<dbReference type="PANTHER" id="PTHR47839:SF1">
    <property type="entry name" value="DOMAIN PROTEIN, PUTATIVE (AFU_ORTHOLOGUE AFUA_6G04830)-RELATED"/>
    <property type="match status" value="1"/>
</dbReference>
<dbReference type="Gene3D" id="3.30.565.10">
    <property type="entry name" value="Histidine kinase-like ATPase, C-terminal domain"/>
    <property type="match status" value="1"/>
</dbReference>
<feature type="region of interest" description="Disordered" evidence="2">
    <location>
        <begin position="1200"/>
        <end position="1219"/>
    </location>
</feature>
<evidence type="ECO:0000313" key="5">
    <source>
        <dbReference type="Proteomes" id="UP000178129"/>
    </source>
</evidence>
<dbReference type="SUPFAM" id="SSF55874">
    <property type="entry name" value="ATPase domain of HSP90 chaperone/DNA topoisomerase II/histidine kinase"/>
    <property type="match status" value="1"/>
</dbReference>
<dbReference type="Pfam" id="PF25794">
    <property type="entry name" value="SACS"/>
    <property type="match status" value="1"/>
</dbReference>
<comment type="caution">
    <text evidence="4">The sequence shown here is derived from an EMBL/GenBank/DDBJ whole genome shotgun (WGS) entry which is preliminary data.</text>
</comment>
<dbReference type="InterPro" id="IPR022155">
    <property type="entry name" value="DUF3684"/>
</dbReference>
<feature type="domain" description="Sacsin/Nov" evidence="3">
    <location>
        <begin position="27"/>
        <end position="149"/>
    </location>
</feature>
<reference evidence="5" key="1">
    <citation type="submission" date="2016-03" db="EMBL/GenBank/DDBJ databases">
        <authorList>
            <person name="Ploux O."/>
        </authorList>
    </citation>
    <scope>NUCLEOTIDE SEQUENCE [LARGE SCALE GENOMIC DNA]</scope>
    <source>
        <strain evidence="5">UK7</strain>
    </source>
</reference>
<keyword evidence="1" id="KW-0175">Coiled coil</keyword>
<organism evidence="4 5">
    <name type="scientific">Rhynchosporium graminicola</name>
    <dbReference type="NCBI Taxonomy" id="2792576"/>
    <lineage>
        <taxon>Eukaryota</taxon>
        <taxon>Fungi</taxon>
        <taxon>Dikarya</taxon>
        <taxon>Ascomycota</taxon>
        <taxon>Pezizomycotina</taxon>
        <taxon>Leotiomycetes</taxon>
        <taxon>Helotiales</taxon>
        <taxon>Ploettnerulaceae</taxon>
        <taxon>Rhynchosporium</taxon>
    </lineage>
</organism>
<dbReference type="NCBIfam" id="NF047352">
    <property type="entry name" value="P_loop_sacsin"/>
    <property type="match status" value="1"/>
</dbReference>
<sequence>MDFTKLRAAALKDGDDEEAVTVNTRALIDKVLARYSGEWTTLRELIQNAADAQATTVTIKFETLPSPVVPLANTTNKSEILKHVLLHHTLRRLLVTNNGQPFGVNDWSRLKRIAEGNPDETKIGAFGVGFYSVFADCEEPFVSSGKEAMAFYWKANSLFTRRLQLPPEESNPNTSFVLDYRNTTTPMPNLLSICQFLATSLTFVALQKIELQVDDWKIISLEKKSAPSIEMPIARDVETKTKDGLMRVQSMDRESVQMDAIFMNVVGWKPSISASTFKPSYDSSYGTSSSDVPSLRSFFSRLTASTSHAQLKTKAMKEEKALQEVVLEDLTAMTVANVFLRVTTAVVKTSVSSSFAAELERATKKPPPKTTKLAILTSSYDEAAALSKDNLVAKSVDVFSSVLPGKKPGGRIFIGFPTHQTTGAGMHLSAPSVIPTVERESIDLNARWVRTWNLEMLRVAGIMARLAFTSEMSDLSTRIKRATELNGHGTKVTKAEIDQFMPEALHNLKSFTFGESTPSSQVSQIIEEAFWTAYKKPSIEIYSTRGILPTTKVRLATEDLSGFVEGIPVVPSALVDGNFVNKLKDFGLITEITFSDVKQELEAKALTKEQLVQFIGWAGKKAITGDMDLATVHSLMDVAVAMTGDADSGEIMALGTIINYLSVSKIPADFPIPPTTIPFQFTRTTTVNELQALGWEPLEIVPWLRYLIESNSRRPDSQNLTTSIAFAASVLQVLSKAWDGLSPGSKTTVVSLLQPLSIIPTKAGMKKPGDSFFASVKLFDDLPTVTSCPGVKEKFFAAIGVRKTVDLETIFTRLLAPTAAAAPGEKVVNYRHMEVIKYLASVKDDIPKEEIQRLRNSQICPAEAGPKGLEPTQGTARLYRVSELFEPKDSLRDLSLPIIQWPGPPGSYRPNSVEGRFLALLGLRTHPAVPELIDMMASSDATSRVKSMNYFISNHHMNGYAAFDLHQSNKPFLPLQGSDRLVIPSQCFTNERCLVLEFSILRKDLSVHANKFGVAIDPPMSECIQRLVAVPPRSKPDATALFGYFASRLGEISQQAVAVIAESRIVPVAARKQEANSLTIEKPSADQADIRHLTPKQCYLGSSSAYSEIFDFVDFGSEANTFLLKCGSKNEPTTIELANLACREPARLLGILQGYDKYLDVLRKLADELPQLKRDKELFKQMKRSKFLIGTRVIAASKDNRKSRQLESTDFGDDSEEEEMEDAPIKQWQLEVAGNIIVNDDYVGYRLFKGYLICAPEEEKLEAFYIALGALTIRSLIQEDLRLGELAPKQDTAAKLRLHLLERAKLFLHEIRRESIKHDGRWLEKNLAVKVVTSINLRRSLRGHSQSHNEKRSAALDHDKRTGWTLYVAHASHDTFQISQAVSDLLLERPSQSASLTFEQFLNLSLLQLRNRGYNVERILRAKAAEQRMAEEERKKQMAIEQQQIQEQEEQWKQQGQLVPATPAREENMPMPGGFGSDSPENSPVHKPRREKERGSIFSNFTKRLGINSSSSGGGSEAQEQLQNFLGGGSNAGGSNTQKTLPENPPSYDEANKGTEKVSSPAAVQQNLHNAIQSSRAFDSSTLFSPPRTETVKEQATYCDSTPSQNISFLADASNGTRIFVSKTLTMDPTLFLTQNVSALNAFSLLLQDICDVYALPRRAMHIFYDESGGTIAFNSGGAIFCNFRFFKQLHVSKMLGANSGSGEGKGEAAAYWWIVIAHELAHNIVKEHNAEHSFYTEMLAANNFPKMMARCAAYIQASTSSSSVGGSVPPYRLQIQNGTNQSQTRSLLD</sequence>
<evidence type="ECO:0000259" key="3">
    <source>
        <dbReference type="Pfam" id="PF25794"/>
    </source>
</evidence>
<keyword evidence="5" id="KW-1185">Reference proteome</keyword>
<dbReference type="EMBL" id="FJUW01000035">
    <property type="protein sequence ID" value="CZT05513.1"/>
    <property type="molecule type" value="Genomic_DNA"/>
</dbReference>
<dbReference type="Pfam" id="PF12449">
    <property type="entry name" value="DUF3684"/>
    <property type="match status" value="1"/>
</dbReference>
<feature type="region of interest" description="Disordered" evidence="2">
    <location>
        <begin position="1439"/>
        <end position="1458"/>
    </location>
</feature>
<gene>
    <name evidence="4" type="ORF">RCO7_08454</name>
</gene>
<name>A0A1E1L533_9HELO</name>
<protein>
    <submittedName>
        <fullName evidence="4">Related to NUO-14 NADH2 dehydrogenase (Ubiquinone) 14K chain</fullName>
    </submittedName>
</protein>
<proteinExistence type="predicted"/>
<dbReference type="InterPro" id="IPR036890">
    <property type="entry name" value="HATPase_C_sf"/>
</dbReference>
<feature type="region of interest" description="Disordered" evidence="2">
    <location>
        <begin position="1464"/>
        <end position="1564"/>
    </location>
</feature>